<dbReference type="Proteomes" id="UP000053825">
    <property type="component" value="Unassembled WGS sequence"/>
</dbReference>
<keyword evidence="2" id="KW-1185">Reference proteome</keyword>
<name>A0A0L7QVR7_9HYME</name>
<dbReference type="AlphaFoldDB" id="A0A0L7QVR7"/>
<proteinExistence type="predicted"/>
<reference evidence="1 2" key="1">
    <citation type="submission" date="2015-07" db="EMBL/GenBank/DDBJ databases">
        <title>The genome of Habropoda laboriosa.</title>
        <authorList>
            <person name="Pan H."/>
            <person name="Kapheim K."/>
        </authorList>
    </citation>
    <scope>NUCLEOTIDE SEQUENCE [LARGE SCALE GENOMIC DNA]</scope>
    <source>
        <strain evidence="1">0110345459</strain>
    </source>
</reference>
<dbReference type="EMBL" id="KQ414726">
    <property type="protein sequence ID" value="KOC62636.1"/>
    <property type="molecule type" value="Genomic_DNA"/>
</dbReference>
<organism evidence="1 2">
    <name type="scientific">Habropoda laboriosa</name>
    <dbReference type="NCBI Taxonomy" id="597456"/>
    <lineage>
        <taxon>Eukaryota</taxon>
        <taxon>Metazoa</taxon>
        <taxon>Ecdysozoa</taxon>
        <taxon>Arthropoda</taxon>
        <taxon>Hexapoda</taxon>
        <taxon>Insecta</taxon>
        <taxon>Pterygota</taxon>
        <taxon>Neoptera</taxon>
        <taxon>Endopterygota</taxon>
        <taxon>Hymenoptera</taxon>
        <taxon>Apocrita</taxon>
        <taxon>Aculeata</taxon>
        <taxon>Apoidea</taxon>
        <taxon>Anthophila</taxon>
        <taxon>Apidae</taxon>
        <taxon>Habropoda</taxon>
    </lineage>
</organism>
<evidence type="ECO:0000313" key="1">
    <source>
        <dbReference type="EMBL" id="KOC62636.1"/>
    </source>
</evidence>
<evidence type="ECO:0000313" key="2">
    <source>
        <dbReference type="Proteomes" id="UP000053825"/>
    </source>
</evidence>
<sequence length="79" mass="9375">MFVISFLRIEAYNINKLMFDFTKRGKKEKKDASGKTMRKKKKKISKERIRAYDACKMPFDYYCDDSTESRNVQKTCALS</sequence>
<protein>
    <submittedName>
        <fullName evidence="1">Uncharacterized protein</fullName>
    </submittedName>
</protein>
<accession>A0A0L7QVR7</accession>
<gene>
    <name evidence="1" type="ORF">WH47_05278</name>
</gene>